<sequence length="276" mass="32138">MASKALKHLRRFTKSTPLERGLGPMLPEGYKKFYNEWKYSEPAAVNYVPENQKWIRNEVTNEVLPVQDVPLPLKYPKEYDEQLWGGEAVVQGFQKRDMFLRRNPHFWVPPLQRSVVYSEVLNKHISVIVTRRAIQLINANYGFDHYLLKTPACDLKSLLPLGLKRKVLQELHKGCPSYADTPDKQQEIFSRYKTYLSAYTEEEIEWYGYSLKDAIKKYEDQIKAATKVTPLKTIYRAELIEKLKTAKIDEANSEGLEVAGSTWMQKMNPFGKKQET</sequence>
<keyword evidence="2 7" id="KW-0689">Ribosomal protein</keyword>
<keyword evidence="6" id="KW-1185">Reference proteome</keyword>
<comment type="similarity">
    <text evidence="1">Belongs to the bacterial ribosomal protein bL28 family.</text>
</comment>
<dbReference type="GO" id="GO:0005840">
    <property type="term" value="C:ribosome"/>
    <property type="evidence" value="ECO:0007669"/>
    <property type="project" value="UniProtKB-KW"/>
</dbReference>
<organism evidence="6 7">
    <name type="scientific">Nicrophorus vespilloides</name>
    <name type="common">Boreal carrion beetle</name>
    <dbReference type="NCBI Taxonomy" id="110193"/>
    <lineage>
        <taxon>Eukaryota</taxon>
        <taxon>Metazoa</taxon>
        <taxon>Ecdysozoa</taxon>
        <taxon>Arthropoda</taxon>
        <taxon>Hexapoda</taxon>
        <taxon>Insecta</taxon>
        <taxon>Pterygota</taxon>
        <taxon>Neoptera</taxon>
        <taxon>Endopterygota</taxon>
        <taxon>Coleoptera</taxon>
        <taxon>Polyphaga</taxon>
        <taxon>Staphyliniformia</taxon>
        <taxon>Silphidae</taxon>
        <taxon>Nicrophorinae</taxon>
        <taxon>Nicrophorus</taxon>
    </lineage>
</organism>
<evidence type="ECO:0000313" key="6">
    <source>
        <dbReference type="Proteomes" id="UP000695000"/>
    </source>
</evidence>
<dbReference type="PANTHER" id="PTHR13528">
    <property type="entry name" value="39S RIBOSOMAL PROTEIN L28, MITOCHONDRIAL"/>
    <property type="match status" value="1"/>
</dbReference>
<dbReference type="SUPFAM" id="SSF143800">
    <property type="entry name" value="L28p-like"/>
    <property type="match status" value="1"/>
</dbReference>
<dbReference type="RefSeq" id="XP_017775615.1">
    <property type="nucleotide sequence ID" value="XM_017920126.1"/>
</dbReference>
<dbReference type="InterPro" id="IPR034704">
    <property type="entry name" value="Ribosomal_bL28/bL31-like_sf"/>
</dbReference>
<evidence type="ECO:0000256" key="1">
    <source>
        <dbReference type="ARBA" id="ARBA00008760"/>
    </source>
</evidence>
<reference evidence="7" key="1">
    <citation type="submission" date="2025-08" db="UniProtKB">
        <authorList>
            <consortium name="RefSeq"/>
        </authorList>
    </citation>
    <scope>IDENTIFICATION</scope>
    <source>
        <tissue evidence="7">Whole Larva</tissue>
    </source>
</reference>
<dbReference type="GeneID" id="108561969"/>
<proteinExistence type="inferred from homology"/>
<gene>
    <name evidence="7" type="primary">LOC108561969</name>
</gene>
<name>A0ABM1MM15_NICVS</name>
<evidence type="ECO:0000256" key="2">
    <source>
        <dbReference type="ARBA" id="ARBA00022980"/>
    </source>
</evidence>
<evidence type="ECO:0000256" key="4">
    <source>
        <dbReference type="ARBA" id="ARBA00035269"/>
    </source>
</evidence>
<evidence type="ECO:0000256" key="3">
    <source>
        <dbReference type="ARBA" id="ARBA00023274"/>
    </source>
</evidence>
<dbReference type="Proteomes" id="UP000695000">
    <property type="component" value="Unplaced"/>
</dbReference>
<dbReference type="InterPro" id="IPR026569">
    <property type="entry name" value="Ribosomal_bL28"/>
</dbReference>
<evidence type="ECO:0000313" key="7">
    <source>
        <dbReference type="RefSeq" id="XP_017775615.1"/>
    </source>
</evidence>
<evidence type="ECO:0000256" key="5">
    <source>
        <dbReference type="ARBA" id="ARBA00035538"/>
    </source>
</evidence>
<dbReference type="PANTHER" id="PTHR13528:SF2">
    <property type="entry name" value="LARGE RIBOSOMAL SUBUNIT PROTEIN BL28M"/>
    <property type="match status" value="1"/>
</dbReference>
<accession>A0ABM1MM15</accession>
<protein>
    <recommendedName>
        <fullName evidence="4">Large ribosomal subunit protein bL28m</fullName>
    </recommendedName>
    <alternativeName>
        <fullName evidence="5">39S ribosomal protein L28, mitochondrial</fullName>
    </alternativeName>
</protein>
<keyword evidence="3" id="KW-0687">Ribonucleoprotein</keyword>